<proteinExistence type="predicted"/>
<reference evidence="2" key="1">
    <citation type="submission" date="2022-11" db="UniProtKB">
        <authorList>
            <consortium name="WormBaseParasite"/>
        </authorList>
    </citation>
    <scope>IDENTIFICATION</scope>
</reference>
<protein>
    <submittedName>
        <fullName evidence="2">Uncharacterized protein</fullName>
    </submittedName>
</protein>
<evidence type="ECO:0000313" key="2">
    <source>
        <dbReference type="WBParaSite" id="PSAMB.scaffold2144size25099.g16967.t1"/>
    </source>
</evidence>
<accession>A0A914VLF5</accession>
<evidence type="ECO:0000313" key="1">
    <source>
        <dbReference type="Proteomes" id="UP000887566"/>
    </source>
</evidence>
<dbReference type="Proteomes" id="UP000887566">
    <property type="component" value="Unplaced"/>
</dbReference>
<sequence length="344" mass="38224">MRSATVKAAILQAANTYTGSPNSCYWLGLELINSSTSTTVSTNYGDFYRDGTVVIPTYFSWNPTQPENNAAYTVGSYCRSTNANYNVPRTNVYSNICEYEEELKQPVTDLEQKCVNLTSSFKALFLNGVCYVLDPATKNYNDAKVSCNTLSGYNGHLAHIRSISELYVAETLRYAAGLTTLRIGIEQTNLSSTDPNNGWYLTTPTNRSLLTTYLPWATAPAASMRTIAVTTGYPKSFTAVASTTVYPFICQYDNTPAIATGRAASNFEYYRFGYFNITSYILNQSTVPLYSCINMCHTNLLCYGFSYNSGTSDCRLLAIIANRLPYSTQLIVDKQYVTLVRQLQ</sequence>
<dbReference type="Gene3D" id="3.10.100.10">
    <property type="entry name" value="Mannose-Binding Protein A, subunit A"/>
    <property type="match status" value="1"/>
</dbReference>
<dbReference type="WBParaSite" id="PSAMB.scaffold2144size25099.g16967.t1">
    <property type="protein sequence ID" value="PSAMB.scaffold2144size25099.g16967.t1"/>
    <property type="gene ID" value="PSAMB.scaffold2144size25099.g16967"/>
</dbReference>
<organism evidence="1 2">
    <name type="scientific">Plectus sambesii</name>
    <dbReference type="NCBI Taxonomy" id="2011161"/>
    <lineage>
        <taxon>Eukaryota</taxon>
        <taxon>Metazoa</taxon>
        <taxon>Ecdysozoa</taxon>
        <taxon>Nematoda</taxon>
        <taxon>Chromadorea</taxon>
        <taxon>Plectida</taxon>
        <taxon>Plectina</taxon>
        <taxon>Plectoidea</taxon>
        <taxon>Plectidae</taxon>
        <taxon>Plectus</taxon>
    </lineage>
</organism>
<name>A0A914VLF5_9BILA</name>
<keyword evidence="1" id="KW-1185">Reference proteome</keyword>
<dbReference type="SUPFAM" id="SSF56436">
    <property type="entry name" value="C-type lectin-like"/>
    <property type="match status" value="2"/>
</dbReference>
<dbReference type="InterPro" id="IPR016187">
    <property type="entry name" value="CTDL_fold"/>
</dbReference>
<dbReference type="InterPro" id="IPR016186">
    <property type="entry name" value="C-type_lectin-like/link_sf"/>
</dbReference>
<dbReference type="AlphaFoldDB" id="A0A914VLF5"/>
<dbReference type="CDD" id="cd00037">
    <property type="entry name" value="CLECT"/>
    <property type="match status" value="1"/>
</dbReference>